<sequence>MTERSYSRGLGVPWIVAELGRPEASVSVADCRCAAASAAGPEGGELEGGGFRWEVAAFPLSGSCLGVSLGRERAQVGYGVGIGVADLAIPYSHPPTHPHLAVSKTVRICLEPVLHCIRTRPI</sequence>
<comment type="caution">
    <text evidence="1">The sequence shown here is derived from an EMBL/GenBank/DDBJ whole genome shotgun (WGS) entry which is preliminary data.</text>
</comment>
<name>A0A426ZT58_ENSVE</name>
<reference evidence="1 2" key="1">
    <citation type="journal article" date="2014" name="Agronomy (Basel)">
        <title>A Draft Genome Sequence for Ensete ventricosum, the Drought-Tolerant Tree Against Hunger.</title>
        <authorList>
            <person name="Harrison J."/>
            <person name="Moore K.A."/>
            <person name="Paszkiewicz K."/>
            <person name="Jones T."/>
            <person name="Grant M."/>
            <person name="Ambacheew D."/>
            <person name="Muzemil S."/>
            <person name="Studholme D.J."/>
        </authorList>
    </citation>
    <scope>NUCLEOTIDE SEQUENCE [LARGE SCALE GENOMIC DNA]</scope>
</reference>
<evidence type="ECO:0000313" key="2">
    <source>
        <dbReference type="Proteomes" id="UP000287651"/>
    </source>
</evidence>
<dbReference type="Proteomes" id="UP000287651">
    <property type="component" value="Unassembled WGS sequence"/>
</dbReference>
<evidence type="ECO:0000313" key="1">
    <source>
        <dbReference type="EMBL" id="RRT67101.1"/>
    </source>
</evidence>
<dbReference type="EMBL" id="AMZH03005164">
    <property type="protein sequence ID" value="RRT67101.1"/>
    <property type="molecule type" value="Genomic_DNA"/>
</dbReference>
<proteinExistence type="predicted"/>
<organism evidence="1 2">
    <name type="scientific">Ensete ventricosum</name>
    <name type="common">Abyssinian banana</name>
    <name type="synonym">Musa ensete</name>
    <dbReference type="NCBI Taxonomy" id="4639"/>
    <lineage>
        <taxon>Eukaryota</taxon>
        <taxon>Viridiplantae</taxon>
        <taxon>Streptophyta</taxon>
        <taxon>Embryophyta</taxon>
        <taxon>Tracheophyta</taxon>
        <taxon>Spermatophyta</taxon>
        <taxon>Magnoliopsida</taxon>
        <taxon>Liliopsida</taxon>
        <taxon>Zingiberales</taxon>
        <taxon>Musaceae</taxon>
        <taxon>Ensete</taxon>
    </lineage>
</organism>
<accession>A0A426ZT58</accession>
<gene>
    <name evidence="1" type="ORF">B296_00014840</name>
</gene>
<protein>
    <submittedName>
        <fullName evidence="1">Uncharacterized protein</fullName>
    </submittedName>
</protein>
<dbReference type="AlphaFoldDB" id="A0A426ZT58"/>